<dbReference type="Proteomes" id="UP001172737">
    <property type="component" value="Unassembled WGS sequence"/>
</dbReference>
<dbReference type="AlphaFoldDB" id="A0AAW7M952"/>
<organism evidence="2 3">
    <name type="scientific">Demequina lignilytica</name>
    <dbReference type="NCBI Taxonomy" id="3051663"/>
    <lineage>
        <taxon>Bacteria</taxon>
        <taxon>Bacillati</taxon>
        <taxon>Actinomycetota</taxon>
        <taxon>Actinomycetes</taxon>
        <taxon>Micrococcales</taxon>
        <taxon>Demequinaceae</taxon>
        <taxon>Demequina</taxon>
    </lineage>
</organism>
<evidence type="ECO:0000256" key="1">
    <source>
        <dbReference type="SAM" id="MobiDB-lite"/>
    </source>
</evidence>
<evidence type="ECO:0000313" key="2">
    <source>
        <dbReference type="EMBL" id="MDN4488006.1"/>
    </source>
</evidence>
<evidence type="ECO:0000313" key="3">
    <source>
        <dbReference type="Proteomes" id="UP001172737"/>
    </source>
</evidence>
<feature type="region of interest" description="Disordered" evidence="1">
    <location>
        <begin position="1"/>
        <end position="20"/>
    </location>
</feature>
<proteinExistence type="predicted"/>
<name>A0AAW7M952_9MICO</name>
<comment type="caution">
    <text evidence="2">The sequence shown here is derived from an EMBL/GenBank/DDBJ whole genome shotgun (WGS) entry which is preliminary data.</text>
</comment>
<gene>
    <name evidence="2" type="ORF">QQX10_07475</name>
</gene>
<reference evidence="2" key="1">
    <citation type="submission" date="2023-06" db="EMBL/GenBank/DDBJ databases">
        <title>Sysu t00039.</title>
        <authorList>
            <person name="Gao L."/>
            <person name="Fang B.-Z."/>
            <person name="Li W.-J."/>
        </authorList>
    </citation>
    <scope>NUCLEOTIDE SEQUENCE</scope>
    <source>
        <strain evidence="2">SYSU T00039</strain>
    </source>
</reference>
<protein>
    <submittedName>
        <fullName evidence="2">Uncharacterized protein</fullName>
    </submittedName>
</protein>
<dbReference type="RefSeq" id="WP_301118874.1">
    <property type="nucleotide sequence ID" value="NZ_JAUHPX010000004.1"/>
</dbReference>
<keyword evidence="3" id="KW-1185">Reference proteome</keyword>
<dbReference type="EMBL" id="JAUHPX010000004">
    <property type="protein sequence ID" value="MDN4488006.1"/>
    <property type="molecule type" value="Genomic_DNA"/>
</dbReference>
<accession>A0AAW7M952</accession>
<sequence length="65" mass="6927">MTFDEIFNPGAGHAREQEAVDKVRPATEVVGEAPPFPDDAEQAGVVIPPLGAVAPFEPKRRRASS</sequence>